<accession>A0ACC3SWL9</accession>
<evidence type="ECO:0000313" key="1">
    <source>
        <dbReference type="EMBL" id="KAK9236068.1"/>
    </source>
</evidence>
<keyword evidence="2" id="KW-1185">Reference proteome</keyword>
<proteinExistence type="predicted"/>
<evidence type="ECO:0000313" key="2">
    <source>
        <dbReference type="Proteomes" id="UP001433508"/>
    </source>
</evidence>
<organism evidence="1 2">
    <name type="scientific">Lipomyces kononenkoae</name>
    <name type="common">Yeast</name>
    <dbReference type="NCBI Taxonomy" id="34357"/>
    <lineage>
        <taxon>Eukaryota</taxon>
        <taxon>Fungi</taxon>
        <taxon>Dikarya</taxon>
        <taxon>Ascomycota</taxon>
        <taxon>Saccharomycotina</taxon>
        <taxon>Lipomycetes</taxon>
        <taxon>Lipomycetales</taxon>
        <taxon>Lipomycetaceae</taxon>
        <taxon>Lipomyces</taxon>
    </lineage>
</organism>
<gene>
    <name evidence="1" type="ORF">V1525DRAFT_346952</name>
</gene>
<sequence>MPEKDATDKSATRTAIATPRRTLHHSLFPESDTESSIESSSPTTTHSRHADDVDMLTPRSRVRRLLGDVEQQKQQDRSNEPADDDAGSASDTSSTDHEVAAPRKKSGLAAMLRKRSTATTENSHSTSREPAPTAPSYQSIRRKMLMQLAKGRTPPELSKNNSSVVEGDATGTTAETADSDSDKENRGPLLERSTTRPRRSTAIGPFQIDSIFSDDRGDGNGNNDEDDEGALTATPTKKVGPLSRNSEEMSDSDNDHNSTPTRRRLDMDGLSSDDDDEDDVADNGGGGVGSLRDLLHDKTFMDNIRSKRADRLAIEAKKRAAEEKRKAQEIERIRLEQELERERLLESQLDMRRKPRKASKKALEEMNKETARIQRNRQLALQPVIVNKISKESLFAKFNFNPSSFLAARAQSQPNSSSSQPAGSDPASTPPSSPLQDPHGDKKANESVTATEPEHILKQQVVTDLDGDSDLDSPSDVGNKDAVQNLINSVQEKKIAANDRQKRPDLTTPVKENLTVLRAGLPEETLNMIKAAKAKSAGLLDRAIVHHLSDKESDSDLEILPPGQASAKKKSHKKKVTLENVRILAGKNVPLWRRLTAYKSPSKQLRKKGHHMTDRELEEMLQARIREQSRKEMEEKQAAIAAKGGKILSAEEKKKEDEIIEDLLERERRNAEETRKREKHERRRNGVVDDDDNFVDDEDENEDEDDDDDENEDEYDEEDIAELLSEESEDNQDNDSDSVEHADDLVEREPDNDEPGLTQFFEPTQKDCSLDNIKGDHELLQVKTPPLLQLPPQNPDSSPIFPPSSQFDTGQSIPRELQHSNAANDDDLSAAKPTKSSARYSSPELNRHRTGVDSEPTGPVTSFSNMLKAHGKRDKLGRRLQKSRVMKEMFDEHAEESDDEWKGVGGASDPEDESDDDEYDSELEAMVNDNVDENADRNRTAALFAADELNRDEKLVNDMIRGVHGGFRKRRQGDLYDLSDSDDESAYAERRRQRRDAKRRKHLLKDEKMSSLAENPKAQAFFKTIEEDERRLAEPRYVDVDDLEAFLNA</sequence>
<name>A0ACC3SWL9_LIPKO</name>
<dbReference type="Proteomes" id="UP001433508">
    <property type="component" value="Unassembled WGS sequence"/>
</dbReference>
<protein>
    <submittedName>
        <fullName evidence="1">MRC1-like domain-containing protein</fullName>
    </submittedName>
</protein>
<reference evidence="2" key="1">
    <citation type="journal article" date="2024" name="Front. Bioeng. Biotechnol.">
        <title>Genome-scale model development and genomic sequencing of the oleaginous clade Lipomyces.</title>
        <authorList>
            <person name="Czajka J.J."/>
            <person name="Han Y."/>
            <person name="Kim J."/>
            <person name="Mondo S.J."/>
            <person name="Hofstad B.A."/>
            <person name="Robles A."/>
            <person name="Haridas S."/>
            <person name="Riley R."/>
            <person name="LaButti K."/>
            <person name="Pangilinan J."/>
            <person name="Andreopoulos W."/>
            <person name="Lipzen A."/>
            <person name="Yan J."/>
            <person name="Wang M."/>
            <person name="Ng V."/>
            <person name="Grigoriev I.V."/>
            <person name="Spatafora J.W."/>
            <person name="Magnuson J.K."/>
            <person name="Baker S.E."/>
            <person name="Pomraning K.R."/>
        </authorList>
    </citation>
    <scope>NUCLEOTIDE SEQUENCE [LARGE SCALE GENOMIC DNA]</scope>
    <source>
        <strain evidence="2">CBS 7786</strain>
    </source>
</reference>
<comment type="caution">
    <text evidence="1">The sequence shown here is derived from an EMBL/GenBank/DDBJ whole genome shotgun (WGS) entry which is preliminary data.</text>
</comment>
<dbReference type="EMBL" id="MU971397">
    <property type="protein sequence ID" value="KAK9236068.1"/>
    <property type="molecule type" value="Genomic_DNA"/>
</dbReference>